<dbReference type="NCBIfam" id="TIGR03062">
    <property type="entry name" value="pip_yhgE_Cterm"/>
    <property type="match status" value="1"/>
</dbReference>
<dbReference type="GO" id="GO:0140359">
    <property type="term" value="F:ABC-type transporter activity"/>
    <property type="evidence" value="ECO:0007669"/>
    <property type="project" value="InterPro"/>
</dbReference>
<keyword evidence="5" id="KW-0175">Coiled coil</keyword>
<feature type="transmembrane region" description="Helical" evidence="6">
    <location>
        <begin position="549"/>
        <end position="569"/>
    </location>
</feature>
<dbReference type="EMBL" id="DXBM01000039">
    <property type="protein sequence ID" value="HIZ46289.1"/>
    <property type="molecule type" value="Genomic_DNA"/>
</dbReference>
<evidence type="ECO:0000256" key="4">
    <source>
        <dbReference type="ARBA" id="ARBA00023136"/>
    </source>
</evidence>
<feature type="coiled-coil region" evidence="5">
    <location>
        <begin position="370"/>
        <end position="422"/>
    </location>
</feature>
<dbReference type="GO" id="GO:0016020">
    <property type="term" value="C:membrane"/>
    <property type="evidence" value="ECO:0007669"/>
    <property type="project" value="UniProtKB-SubCell"/>
</dbReference>
<dbReference type="Proteomes" id="UP000824062">
    <property type="component" value="Unassembled WGS sequence"/>
</dbReference>
<evidence type="ECO:0000313" key="8">
    <source>
        <dbReference type="EMBL" id="HIZ46289.1"/>
    </source>
</evidence>
<evidence type="ECO:0000256" key="5">
    <source>
        <dbReference type="SAM" id="Coils"/>
    </source>
</evidence>
<keyword evidence="4 6" id="KW-0472">Membrane</keyword>
<keyword evidence="3 6" id="KW-1133">Transmembrane helix</keyword>
<dbReference type="AlphaFoldDB" id="A0A9D2EYM6"/>
<protein>
    <submittedName>
        <fullName evidence="8">YhgE/Pip domain-containing protein</fullName>
    </submittedName>
</protein>
<feature type="transmembrane region" description="Helical" evidence="6">
    <location>
        <begin position="650"/>
        <end position="667"/>
    </location>
</feature>
<dbReference type="SUPFAM" id="SSF58104">
    <property type="entry name" value="Methyl-accepting chemotaxis protein (MCP) signaling domain"/>
    <property type="match status" value="1"/>
</dbReference>
<dbReference type="InterPro" id="IPR051328">
    <property type="entry name" value="T7SS_ABC-Transporter"/>
</dbReference>
<evidence type="ECO:0000259" key="7">
    <source>
        <dbReference type="Pfam" id="PF12698"/>
    </source>
</evidence>
<reference evidence="8" key="2">
    <citation type="submission" date="2021-04" db="EMBL/GenBank/DDBJ databases">
        <authorList>
            <person name="Gilroy R."/>
        </authorList>
    </citation>
    <scope>NUCLEOTIDE SEQUENCE</scope>
    <source>
        <strain evidence="8">ChiHjej12B11-14209</strain>
    </source>
</reference>
<evidence type="ECO:0000256" key="3">
    <source>
        <dbReference type="ARBA" id="ARBA00022989"/>
    </source>
</evidence>
<evidence type="ECO:0000256" key="6">
    <source>
        <dbReference type="SAM" id="Phobius"/>
    </source>
</evidence>
<dbReference type="InterPro" id="IPR013525">
    <property type="entry name" value="ABC2_TM"/>
</dbReference>
<feature type="domain" description="ABC-2 type transporter transmembrane" evidence="7">
    <location>
        <begin position="27"/>
        <end position="167"/>
    </location>
</feature>
<name>A0A9D2EYM6_9ACTN</name>
<evidence type="ECO:0000256" key="1">
    <source>
        <dbReference type="ARBA" id="ARBA00004141"/>
    </source>
</evidence>
<dbReference type="PANTHER" id="PTHR43077">
    <property type="entry name" value="TRANSPORT PERMEASE YVFS-RELATED"/>
    <property type="match status" value="1"/>
</dbReference>
<sequence>MIDSLRRAARLARLDARRVWTNVVTLVVFVGIVAVPSLYAWFNIAGSWDPYGNTGNVKVAVASEDEGYSGELVGVSVNLGERVIDELRASDTIDYVVTSADDAVDGVRSGAYYAAIVLPKDFSRCLMTMLSSSPERAQVRFYQNEKDNAIASIVTDKAKTAVLADINRGFASSVTAVGAGVLDELGRTLDSDELASLAGSLDATVVRSADALRESAADAQGILDLLEATQGLLGSSADTADAALAPVGDASGALEDAARGLSGAGQAIDGAASSVEQTLSSAAASLDGVEQAIDDAFSTAGAQQEHAQKALADADAAVKDQLALVGGLKDSLSQVDGLLASFEESLPEGSAARERVSTVRAVVSGLAESAAEVAAELEDLSAGIERAAQDLASGASNAEQARDELKGLADQARDALAGASERYDTSVRGSLEGLAGDVADAATQADGIEDELAGALGDARDAATGAEATLGSTRSALEDAASQLSDAAKRLDELHARLRSALDSADVEQLRSVLAAGPSELAGLMAAPVSIERTAVFPVDNNGSAMAPFYTTLAIWIGGVVLVALVLCSPSEQQRERAGCSPREAYLGRLALFCGVGLAQALLIAGGDLLFLGVQCEHPTLFVLACCVSSLVYVNVIFSLSASFGEVGKAVAVVLMVIQVAGSGGTFPPQMLPTAFQEIYRWLPFVHSEMALRAAMFGLFEGDFWRELAVLLAYLVPALALGLVLRRPLARMGERFERRLERTRLM</sequence>
<feature type="domain" description="ABC-2 type transporter transmembrane" evidence="7">
    <location>
        <begin position="513"/>
        <end position="723"/>
    </location>
</feature>
<feature type="transmembrane region" description="Helical" evidence="6">
    <location>
        <begin position="20"/>
        <end position="42"/>
    </location>
</feature>
<dbReference type="Pfam" id="PF12698">
    <property type="entry name" value="ABC2_membrane_3"/>
    <property type="match status" value="2"/>
</dbReference>
<feature type="transmembrane region" description="Helical" evidence="6">
    <location>
        <begin position="590"/>
        <end position="614"/>
    </location>
</feature>
<dbReference type="Gene3D" id="3.40.1710.10">
    <property type="entry name" value="abc type-2 transporter like domain"/>
    <property type="match status" value="1"/>
</dbReference>
<evidence type="ECO:0000256" key="2">
    <source>
        <dbReference type="ARBA" id="ARBA00022692"/>
    </source>
</evidence>
<organism evidence="8 9">
    <name type="scientific">Candidatus Olsenella pullistercoris</name>
    <dbReference type="NCBI Taxonomy" id="2838712"/>
    <lineage>
        <taxon>Bacteria</taxon>
        <taxon>Bacillati</taxon>
        <taxon>Actinomycetota</taxon>
        <taxon>Coriobacteriia</taxon>
        <taxon>Coriobacteriales</taxon>
        <taxon>Atopobiaceae</taxon>
        <taxon>Olsenella</taxon>
    </lineage>
</organism>
<feature type="transmembrane region" description="Helical" evidence="6">
    <location>
        <begin position="620"/>
        <end position="638"/>
    </location>
</feature>
<keyword evidence="2 6" id="KW-0812">Transmembrane</keyword>
<feature type="transmembrane region" description="Helical" evidence="6">
    <location>
        <begin position="704"/>
        <end position="725"/>
    </location>
</feature>
<dbReference type="InterPro" id="IPR017501">
    <property type="entry name" value="Phage_infect_YhgE_C"/>
</dbReference>
<dbReference type="NCBIfam" id="TIGR03061">
    <property type="entry name" value="pip_yhgE_Nterm"/>
    <property type="match status" value="1"/>
</dbReference>
<accession>A0A9D2EYM6</accession>
<reference evidence="8" key="1">
    <citation type="journal article" date="2021" name="PeerJ">
        <title>Extensive microbial diversity within the chicken gut microbiome revealed by metagenomics and culture.</title>
        <authorList>
            <person name="Gilroy R."/>
            <person name="Ravi A."/>
            <person name="Getino M."/>
            <person name="Pursley I."/>
            <person name="Horton D.L."/>
            <person name="Alikhan N.F."/>
            <person name="Baker D."/>
            <person name="Gharbi K."/>
            <person name="Hall N."/>
            <person name="Watson M."/>
            <person name="Adriaenssens E.M."/>
            <person name="Foster-Nyarko E."/>
            <person name="Jarju S."/>
            <person name="Secka A."/>
            <person name="Antonio M."/>
            <person name="Oren A."/>
            <person name="Chaudhuri R.R."/>
            <person name="La Ragione R."/>
            <person name="Hildebrand F."/>
            <person name="Pallen M.J."/>
        </authorList>
    </citation>
    <scope>NUCLEOTIDE SEQUENCE</scope>
    <source>
        <strain evidence="8">ChiHjej12B11-14209</strain>
    </source>
</reference>
<comment type="subcellular location">
    <subcellularLocation>
        <location evidence="1">Membrane</location>
        <topology evidence="1">Multi-pass membrane protein</topology>
    </subcellularLocation>
</comment>
<gene>
    <name evidence="8" type="ORF">IAA19_04640</name>
</gene>
<dbReference type="PANTHER" id="PTHR43077:SF10">
    <property type="entry name" value="TRANSPORT PERMEASE PROTEIN"/>
    <property type="match status" value="1"/>
</dbReference>
<comment type="caution">
    <text evidence="8">The sequence shown here is derived from an EMBL/GenBank/DDBJ whole genome shotgun (WGS) entry which is preliminary data.</text>
</comment>
<proteinExistence type="predicted"/>
<evidence type="ECO:0000313" key="9">
    <source>
        <dbReference type="Proteomes" id="UP000824062"/>
    </source>
</evidence>
<dbReference type="InterPro" id="IPR017500">
    <property type="entry name" value="Phage_infect_YhgE_N"/>
</dbReference>